<keyword evidence="1" id="KW-0732">Signal</keyword>
<protein>
    <submittedName>
        <fullName evidence="2">Uncharacterized protein</fullName>
    </submittedName>
</protein>
<name>A0A7C1T3J4_9HYPH</name>
<gene>
    <name evidence="2" type="ORF">ENP70_13420</name>
</gene>
<dbReference type="EMBL" id="DSKI01000691">
    <property type="protein sequence ID" value="HEB44661.1"/>
    <property type="molecule type" value="Genomic_DNA"/>
</dbReference>
<organism evidence="2">
    <name type="scientific">Agrobacterium albertimagni</name>
    <dbReference type="NCBI Taxonomy" id="147266"/>
    <lineage>
        <taxon>Bacteria</taxon>
        <taxon>Pseudomonadati</taxon>
        <taxon>Pseudomonadota</taxon>
        <taxon>Alphaproteobacteria</taxon>
        <taxon>Hyphomicrobiales</taxon>
        <taxon>Rhizobiaceae</taxon>
        <taxon>Rhizobium/Agrobacterium group</taxon>
        <taxon>Agrobacterium</taxon>
    </lineage>
</organism>
<dbReference type="NCBIfam" id="NF041110">
    <property type="entry name" value="HPE1_fam_CxxC"/>
    <property type="match status" value="1"/>
</dbReference>
<evidence type="ECO:0000313" key="2">
    <source>
        <dbReference type="EMBL" id="HEB44661.1"/>
    </source>
</evidence>
<dbReference type="AlphaFoldDB" id="A0A7C1T3J4"/>
<dbReference type="InterPro" id="IPR049748">
    <property type="entry name" value="HPE1-like_N_CxxC"/>
</dbReference>
<reference evidence="2" key="1">
    <citation type="journal article" date="2020" name="mSystems">
        <title>Genome- and Community-Level Interaction Insights into Carbon Utilization and Element Cycling Functions of Hydrothermarchaeota in Hydrothermal Sediment.</title>
        <authorList>
            <person name="Zhou Z."/>
            <person name="Liu Y."/>
            <person name="Xu W."/>
            <person name="Pan J."/>
            <person name="Luo Z.H."/>
            <person name="Li M."/>
        </authorList>
    </citation>
    <scope>NUCLEOTIDE SEQUENCE [LARGE SCALE GENOMIC DNA]</scope>
    <source>
        <strain evidence="2">SpSt-243</strain>
    </source>
</reference>
<proteinExistence type="predicted"/>
<sequence length="149" mass="14965">MRLIVSTSMILAVSALAMPANAGSISTVTGLSATQPSILAIDCAHCPPPAARVGRTAYQVPTVPAGSQTAEVVDVDGEKKLKRVESWLGGSPVVVYTSATGWATDGSTIVAGGLPAANEIDHGATTAAVNAPVEADKAPALAGFDLRLD</sequence>
<feature type="chain" id="PRO_5027944041" evidence="1">
    <location>
        <begin position="23"/>
        <end position="149"/>
    </location>
</feature>
<evidence type="ECO:0000256" key="1">
    <source>
        <dbReference type="SAM" id="SignalP"/>
    </source>
</evidence>
<comment type="caution">
    <text evidence="2">The sequence shown here is derived from an EMBL/GenBank/DDBJ whole genome shotgun (WGS) entry which is preliminary data.</text>
</comment>
<accession>A0A7C1T3J4</accession>
<feature type="signal peptide" evidence="1">
    <location>
        <begin position="1"/>
        <end position="22"/>
    </location>
</feature>